<keyword evidence="4 9" id="KW-1003">Cell membrane</keyword>
<dbReference type="AlphaFoldDB" id="A0A4R4DTR2"/>
<keyword evidence="8" id="KW-0472">Membrane</keyword>
<evidence type="ECO:0000256" key="5">
    <source>
        <dbReference type="ARBA" id="ARBA00022519"/>
    </source>
</evidence>
<evidence type="ECO:0000256" key="10">
    <source>
        <dbReference type="SAM" id="Coils"/>
    </source>
</evidence>
<evidence type="ECO:0000256" key="6">
    <source>
        <dbReference type="ARBA" id="ARBA00022692"/>
    </source>
</evidence>
<dbReference type="InterPro" id="IPR058982">
    <property type="entry name" value="Beta-barrel_AprE"/>
</dbReference>
<keyword evidence="7" id="KW-1133">Transmembrane helix</keyword>
<evidence type="ECO:0000256" key="8">
    <source>
        <dbReference type="ARBA" id="ARBA00023136"/>
    </source>
</evidence>
<sequence>MSPISASFSAPAEPGRRSRSAPKPPRRRAILQQLVERAATAPAAAIPLPSPSPRPSLEAQLEGAIRTPPVGRLTRQALLVLALTLLPLGGWATMTTIEQAVLGQGQLIPEGKRKTVTLLEPGILKRLLVKEGALVQAGQAIAQMDVTLAEASADQARAAYWSGRARAARLRAEQEDQRVLAFPEDVVAAAKADPAIEVFLKAEQSLFAARWANYDASIAAQERQIAQAREQVAGARAMKEGAELQVKSARDQIAGLARLLAQGYASRFTVMELQRQEASLAATASASASQEVQYREAMVQGEKHLVGLRYTRLSEIGTDLQTTEAAVAQAQQQLRAARDVLNRRELVAPEAGRVTNIQAFTPGSSIAAGQPILDLVPAEDRLVVEGQILPTDIEQVAVGQRANLRLTAYRMRELPVLPGRVTLVSPDIVTVQSGNQYYTIRAELEPEALERFHEARLFAGMPVEIYVLGEKRTPLSYLWTPVRHAARRAFRD</sequence>
<dbReference type="PANTHER" id="PTHR30386">
    <property type="entry name" value="MEMBRANE FUSION SUBUNIT OF EMRAB-TOLC MULTIDRUG EFFLUX PUMP"/>
    <property type="match status" value="1"/>
</dbReference>
<feature type="compositionally biased region" description="Basic residues" evidence="11">
    <location>
        <begin position="17"/>
        <end position="26"/>
    </location>
</feature>
<evidence type="ECO:0000256" key="3">
    <source>
        <dbReference type="ARBA" id="ARBA00022448"/>
    </source>
</evidence>
<dbReference type="GO" id="GO:0015031">
    <property type="term" value="P:protein transport"/>
    <property type="evidence" value="ECO:0007669"/>
    <property type="project" value="InterPro"/>
</dbReference>
<feature type="domain" description="AprE-like long alpha-helical hairpin" evidence="12">
    <location>
        <begin position="149"/>
        <end position="340"/>
    </location>
</feature>
<dbReference type="PRINTS" id="PR01490">
    <property type="entry name" value="RTXTOXIND"/>
</dbReference>
<evidence type="ECO:0000259" key="12">
    <source>
        <dbReference type="Pfam" id="PF25994"/>
    </source>
</evidence>
<evidence type="ECO:0000256" key="7">
    <source>
        <dbReference type="ARBA" id="ARBA00022989"/>
    </source>
</evidence>
<dbReference type="NCBIfam" id="TIGR01843">
    <property type="entry name" value="type_I_hlyD"/>
    <property type="match status" value="1"/>
</dbReference>
<dbReference type="Proteomes" id="UP000295023">
    <property type="component" value="Unassembled WGS sequence"/>
</dbReference>
<keyword evidence="5 9" id="KW-0997">Cell inner membrane</keyword>
<comment type="subcellular location">
    <subcellularLocation>
        <location evidence="1 9">Cell inner membrane</location>
        <topology evidence="1 9">Single-pass membrane protein</topology>
    </subcellularLocation>
</comment>
<evidence type="ECO:0000313" key="14">
    <source>
        <dbReference type="EMBL" id="TCZ63583.1"/>
    </source>
</evidence>
<keyword evidence="10" id="KW-0175">Coiled coil</keyword>
<evidence type="ECO:0000256" key="11">
    <source>
        <dbReference type="SAM" id="MobiDB-lite"/>
    </source>
</evidence>
<keyword evidence="15" id="KW-1185">Reference proteome</keyword>
<dbReference type="InterPro" id="IPR058781">
    <property type="entry name" value="HH_AprE-like"/>
</dbReference>
<dbReference type="GO" id="GO:0005886">
    <property type="term" value="C:plasma membrane"/>
    <property type="evidence" value="ECO:0007669"/>
    <property type="project" value="UniProtKB-SubCell"/>
</dbReference>
<dbReference type="PANTHER" id="PTHR30386:SF17">
    <property type="entry name" value="ALKALINE PROTEASE SECRETION PROTEIN APRE"/>
    <property type="match status" value="1"/>
</dbReference>
<name>A0A4R4DTR2_9PROT</name>
<gene>
    <name evidence="14" type="ORF">EXY23_09325</name>
</gene>
<dbReference type="Gene3D" id="2.40.30.170">
    <property type="match status" value="1"/>
</dbReference>
<evidence type="ECO:0000256" key="4">
    <source>
        <dbReference type="ARBA" id="ARBA00022475"/>
    </source>
</evidence>
<feature type="coiled-coil region" evidence="10">
    <location>
        <begin position="218"/>
        <end position="259"/>
    </location>
</feature>
<evidence type="ECO:0000256" key="2">
    <source>
        <dbReference type="ARBA" id="ARBA00009477"/>
    </source>
</evidence>
<evidence type="ECO:0000256" key="9">
    <source>
        <dbReference type="RuleBase" id="RU365093"/>
    </source>
</evidence>
<dbReference type="OrthoDB" id="9810980at2"/>
<keyword evidence="6" id="KW-0812">Transmembrane</keyword>
<evidence type="ECO:0000259" key="13">
    <source>
        <dbReference type="Pfam" id="PF26002"/>
    </source>
</evidence>
<dbReference type="InterPro" id="IPR010129">
    <property type="entry name" value="T1SS_HlyD"/>
</dbReference>
<evidence type="ECO:0000313" key="15">
    <source>
        <dbReference type="Proteomes" id="UP000295023"/>
    </source>
</evidence>
<reference evidence="14 15" key="1">
    <citation type="submission" date="2019-03" db="EMBL/GenBank/DDBJ databases">
        <title>Paracraurococcus aquatilis NE82 genome sequence.</title>
        <authorList>
            <person name="Zhao Y."/>
            <person name="Du Z."/>
        </authorList>
    </citation>
    <scope>NUCLEOTIDE SEQUENCE [LARGE SCALE GENOMIC DNA]</scope>
    <source>
        <strain evidence="14 15">NE82</strain>
    </source>
</reference>
<dbReference type="Pfam" id="PF26002">
    <property type="entry name" value="Beta-barrel_AprE"/>
    <property type="match status" value="1"/>
</dbReference>
<keyword evidence="3 9" id="KW-0813">Transport</keyword>
<feature type="region of interest" description="Disordered" evidence="11">
    <location>
        <begin position="1"/>
        <end position="26"/>
    </location>
</feature>
<feature type="domain" description="AprE-like beta-barrel" evidence="13">
    <location>
        <begin position="382"/>
        <end position="467"/>
    </location>
</feature>
<protein>
    <recommendedName>
        <fullName evidence="9">Membrane fusion protein (MFP) family protein</fullName>
    </recommendedName>
</protein>
<dbReference type="EMBL" id="SKBM01000007">
    <property type="protein sequence ID" value="TCZ63583.1"/>
    <property type="molecule type" value="Genomic_DNA"/>
</dbReference>
<evidence type="ECO:0000256" key="1">
    <source>
        <dbReference type="ARBA" id="ARBA00004377"/>
    </source>
</evidence>
<dbReference type="Pfam" id="PF25994">
    <property type="entry name" value="HH_AprE"/>
    <property type="match status" value="1"/>
</dbReference>
<comment type="similarity">
    <text evidence="2 9">Belongs to the membrane fusion protein (MFP) (TC 8.A.1) family.</text>
</comment>
<organism evidence="14 15">
    <name type="scientific">Roseicella aquatilis</name>
    <dbReference type="NCBI Taxonomy" id="2527868"/>
    <lineage>
        <taxon>Bacteria</taxon>
        <taxon>Pseudomonadati</taxon>
        <taxon>Pseudomonadota</taxon>
        <taxon>Alphaproteobacteria</taxon>
        <taxon>Acetobacterales</taxon>
        <taxon>Roseomonadaceae</taxon>
        <taxon>Roseicella</taxon>
    </lineage>
</organism>
<proteinExistence type="inferred from homology"/>
<accession>A0A4R4DTR2</accession>
<comment type="caution">
    <text evidence="14">The sequence shown here is derived from an EMBL/GenBank/DDBJ whole genome shotgun (WGS) entry which is preliminary data.</text>
</comment>
<dbReference type="InterPro" id="IPR050739">
    <property type="entry name" value="MFP"/>
</dbReference>